<keyword evidence="1" id="KW-0812">Transmembrane</keyword>
<evidence type="ECO:0000256" key="1">
    <source>
        <dbReference type="SAM" id="Phobius"/>
    </source>
</evidence>
<gene>
    <name evidence="2" type="ORF">K431DRAFT_285919</name>
</gene>
<keyword evidence="1" id="KW-0472">Membrane</keyword>
<organism evidence="2 3">
    <name type="scientific">Polychaeton citri CBS 116435</name>
    <dbReference type="NCBI Taxonomy" id="1314669"/>
    <lineage>
        <taxon>Eukaryota</taxon>
        <taxon>Fungi</taxon>
        <taxon>Dikarya</taxon>
        <taxon>Ascomycota</taxon>
        <taxon>Pezizomycotina</taxon>
        <taxon>Dothideomycetes</taxon>
        <taxon>Dothideomycetidae</taxon>
        <taxon>Capnodiales</taxon>
        <taxon>Capnodiaceae</taxon>
        <taxon>Polychaeton</taxon>
    </lineage>
</organism>
<sequence>MPTQLVESPNSRLLSLPYDVRHAIYQQLFPPGQQLYLHGDMTGQVRMMMPPDVSIPNNFLLVCRELHREGSEYLYNRYLFNVIGTKRGCLKSYRTFQDTMAKYTRCPIRIDAFSNGDHSATSCICLQAGESQLRVLERRRRGQPTTLGKLKTEVQYDEERCQASGLTRLGIALANSFLTFCIWTRLHAIQLSAAIGAIAIALILRYICQ</sequence>
<comment type="caution">
    <text evidence="2">The sequence shown here is derived from an EMBL/GenBank/DDBJ whole genome shotgun (WGS) entry which is preliminary data.</text>
</comment>
<accession>A0A9P4Q6K9</accession>
<dbReference type="Proteomes" id="UP000799441">
    <property type="component" value="Unassembled WGS sequence"/>
</dbReference>
<protein>
    <submittedName>
        <fullName evidence="2">Uncharacterized protein</fullName>
    </submittedName>
</protein>
<evidence type="ECO:0000313" key="3">
    <source>
        <dbReference type="Proteomes" id="UP000799441"/>
    </source>
</evidence>
<keyword evidence="3" id="KW-1185">Reference proteome</keyword>
<name>A0A9P4Q6K9_9PEZI</name>
<dbReference type="AlphaFoldDB" id="A0A9P4Q6K9"/>
<dbReference type="EMBL" id="MU003801">
    <property type="protein sequence ID" value="KAF2720248.1"/>
    <property type="molecule type" value="Genomic_DNA"/>
</dbReference>
<keyword evidence="1" id="KW-1133">Transmembrane helix</keyword>
<feature type="transmembrane region" description="Helical" evidence="1">
    <location>
        <begin position="188"/>
        <end position="208"/>
    </location>
</feature>
<evidence type="ECO:0000313" key="2">
    <source>
        <dbReference type="EMBL" id="KAF2720248.1"/>
    </source>
</evidence>
<dbReference type="OrthoDB" id="2951834at2759"/>
<proteinExistence type="predicted"/>
<reference evidence="2" key="1">
    <citation type="journal article" date="2020" name="Stud. Mycol.">
        <title>101 Dothideomycetes genomes: a test case for predicting lifestyles and emergence of pathogens.</title>
        <authorList>
            <person name="Haridas S."/>
            <person name="Albert R."/>
            <person name="Binder M."/>
            <person name="Bloem J."/>
            <person name="Labutti K."/>
            <person name="Salamov A."/>
            <person name="Andreopoulos B."/>
            <person name="Baker S."/>
            <person name="Barry K."/>
            <person name="Bills G."/>
            <person name="Bluhm B."/>
            <person name="Cannon C."/>
            <person name="Castanera R."/>
            <person name="Culley D."/>
            <person name="Daum C."/>
            <person name="Ezra D."/>
            <person name="Gonzalez J."/>
            <person name="Henrissat B."/>
            <person name="Kuo A."/>
            <person name="Liang C."/>
            <person name="Lipzen A."/>
            <person name="Lutzoni F."/>
            <person name="Magnuson J."/>
            <person name="Mondo S."/>
            <person name="Nolan M."/>
            <person name="Ohm R."/>
            <person name="Pangilinan J."/>
            <person name="Park H.-J."/>
            <person name="Ramirez L."/>
            <person name="Alfaro M."/>
            <person name="Sun H."/>
            <person name="Tritt A."/>
            <person name="Yoshinaga Y."/>
            <person name="Zwiers L.-H."/>
            <person name="Turgeon B."/>
            <person name="Goodwin S."/>
            <person name="Spatafora J."/>
            <person name="Crous P."/>
            <person name="Grigoriev I."/>
        </authorList>
    </citation>
    <scope>NUCLEOTIDE SEQUENCE</scope>
    <source>
        <strain evidence="2">CBS 116435</strain>
    </source>
</reference>